<name>A0A6A5UEL2_9PLEO</name>
<evidence type="ECO:0000313" key="1">
    <source>
        <dbReference type="EMBL" id="KAF1962379.1"/>
    </source>
</evidence>
<dbReference type="AlphaFoldDB" id="A0A6A5UEL2"/>
<reference evidence="1" key="1">
    <citation type="journal article" date="2020" name="Stud. Mycol.">
        <title>101 Dothideomycetes genomes: a test case for predicting lifestyles and emergence of pathogens.</title>
        <authorList>
            <person name="Haridas S."/>
            <person name="Albert R."/>
            <person name="Binder M."/>
            <person name="Bloem J."/>
            <person name="Labutti K."/>
            <person name="Salamov A."/>
            <person name="Andreopoulos B."/>
            <person name="Baker S."/>
            <person name="Barry K."/>
            <person name="Bills G."/>
            <person name="Bluhm B."/>
            <person name="Cannon C."/>
            <person name="Castanera R."/>
            <person name="Culley D."/>
            <person name="Daum C."/>
            <person name="Ezra D."/>
            <person name="Gonzalez J."/>
            <person name="Henrissat B."/>
            <person name="Kuo A."/>
            <person name="Liang C."/>
            <person name="Lipzen A."/>
            <person name="Lutzoni F."/>
            <person name="Magnuson J."/>
            <person name="Mondo S."/>
            <person name="Nolan M."/>
            <person name="Ohm R."/>
            <person name="Pangilinan J."/>
            <person name="Park H.-J."/>
            <person name="Ramirez L."/>
            <person name="Alfaro M."/>
            <person name="Sun H."/>
            <person name="Tritt A."/>
            <person name="Yoshinaga Y."/>
            <person name="Zwiers L.-H."/>
            <person name="Turgeon B."/>
            <person name="Goodwin S."/>
            <person name="Spatafora J."/>
            <person name="Crous P."/>
            <person name="Grigoriev I."/>
        </authorList>
    </citation>
    <scope>NUCLEOTIDE SEQUENCE</scope>
    <source>
        <strain evidence="1">CBS 675.92</strain>
    </source>
</reference>
<accession>A0A6A5UEL2</accession>
<organism evidence="1 2">
    <name type="scientific">Byssothecium circinans</name>
    <dbReference type="NCBI Taxonomy" id="147558"/>
    <lineage>
        <taxon>Eukaryota</taxon>
        <taxon>Fungi</taxon>
        <taxon>Dikarya</taxon>
        <taxon>Ascomycota</taxon>
        <taxon>Pezizomycotina</taxon>
        <taxon>Dothideomycetes</taxon>
        <taxon>Pleosporomycetidae</taxon>
        <taxon>Pleosporales</taxon>
        <taxon>Massarineae</taxon>
        <taxon>Massarinaceae</taxon>
        <taxon>Byssothecium</taxon>
    </lineage>
</organism>
<evidence type="ECO:0000313" key="2">
    <source>
        <dbReference type="Proteomes" id="UP000800035"/>
    </source>
</evidence>
<dbReference type="EMBL" id="ML976979">
    <property type="protein sequence ID" value="KAF1962379.1"/>
    <property type="molecule type" value="Genomic_DNA"/>
</dbReference>
<protein>
    <submittedName>
        <fullName evidence="1">Uncharacterized protein</fullName>
    </submittedName>
</protein>
<proteinExistence type="predicted"/>
<sequence>MEANTQAQARLSTGPDRMPFYSPLMPFERALLSELQKQIDDASYAAYNGRLYPISMVFEEWKWARSIKIRIEEYLGHDGETLIKEYGGNRTLGFNALLQDIGIPEGGRPPNLARIQKLRNVNECFLSDLSDRAIEDVEIQPWLEDLAHWETLSIMWQHCGQHWKFEDPRPSEGFVIFELIRKFTTLWRSEGNMDFVDLTLLQSPQFMRHYEIKRKFVGINSPDDMTEEQMRHFKFEECHIKKKLDKEPPKVFSRVANICDGLN</sequence>
<dbReference type="OrthoDB" id="10450868at2759"/>
<gene>
    <name evidence="1" type="ORF">CC80DRAFT_487856</name>
</gene>
<dbReference type="Proteomes" id="UP000800035">
    <property type="component" value="Unassembled WGS sequence"/>
</dbReference>
<keyword evidence="2" id="KW-1185">Reference proteome</keyword>